<feature type="region of interest" description="Disordered" evidence="7">
    <location>
        <begin position="307"/>
        <end position="347"/>
    </location>
</feature>
<protein>
    <submittedName>
        <fullName evidence="8">Uncharacterized protein</fullName>
    </submittedName>
</protein>
<evidence type="ECO:0000256" key="5">
    <source>
        <dbReference type="ARBA" id="ARBA00022884"/>
    </source>
</evidence>
<evidence type="ECO:0000256" key="2">
    <source>
        <dbReference type="ARBA" id="ARBA00022517"/>
    </source>
</evidence>
<comment type="subcellular location">
    <subcellularLocation>
        <location evidence="1">Nucleus</location>
    </subcellularLocation>
</comment>
<evidence type="ECO:0000313" key="8">
    <source>
        <dbReference type="EMBL" id="CCC46660.1"/>
    </source>
</evidence>
<keyword evidence="2" id="KW-0690">Ribosome biogenesis</keyword>
<organism evidence="8">
    <name type="scientific">Trypanosoma vivax (strain Y486)</name>
    <dbReference type="NCBI Taxonomy" id="1055687"/>
    <lineage>
        <taxon>Eukaryota</taxon>
        <taxon>Discoba</taxon>
        <taxon>Euglenozoa</taxon>
        <taxon>Kinetoplastea</taxon>
        <taxon>Metakinetoplastina</taxon>
        <taxon>Trypanosomatida</taxon>
        <taxon>Trypanosomatidae</taxon>
        <taxon>Trypanosoma</taxon>
        <taxon>Duttonella</taxon>
    </lineage>
</organism>
<dbReference type="InterPro" id="IPR038664">
    <property type="entry name" value="Gar1/Naf1_Cbf5-bd_sf"/>
</dbReference>
<dbReference type="Pfam" id="PF04410">
    <property type="entry name" value="Gar1"/>
    <property type="match status" value="1"/>
</dbReference>
<dbReference type="GO" id="GO:0006364">
    <property type="term" value="P:rRNA processing"/>
    <property type="evidence" value="ECO:0007669"/>
    <property type="project" value="UniProtKB-KW"/>
</dbReference>
<dbReference type="GO" id="GO:0003723">
    <property type="term" value="F:RNA binding"/>
    <property type="evidence" value="ECO:0007669"/>
    <property type="project" value="UniProtKB-KW"/>
</dbReference>
<dbReference type="GO" id="GO:0001522">
    <property type="term" value="P:pseudouridine synthesis"/>
    <property type="evidence" value="ECO:0007669"/>
    <property type="project" value="InterPro"/>
</dbReference>
<dbReference type="AlphaFoldDB" id="G0TRT8"/>
<evidence type="ECO:0000256" key="7">
    <source>
        <dbReference type="SAM" id="MobiDB-lite"/>
    </source>
</evidence>
<keyword evidence="6" id="KW-0539">Nucleus</keyword>
<dbReference type="GO" id="GO:0005634">
    <property type="term" value="C:nucleus"/>
    <property type="evidence" value="ECO:0007669"/>
    <property type="project" value="UniProtKB-SubCell"/>
</dbReference>
<keyword evidence="5" id="KW-0694">RNA-binding</keyword>
<dbReference type="EMBL" id="HE573018">
    <property type="protein sequence ID" value="CCC46660.1"/>
    <property type="molecule type" value="Genomic_DNA"/>
</dbReference>
<keyword evidence="4" id="KW-0597">Phosphoprotein</keyword>
<dbReference type="PANTHER" id="PTHR31633">
    <property type="entry name" value="H/ACA RIBONUCLEOPROTEIN COMPLEX NON-CORE SUBUNIT NAF1"/>
    <property type="match status" value="1"/>
</dbReference>
<dbReference type="VEuPathDB" id="TriTrypDB:TvY486_0200720"/>
<evidence type="ECO:0000256" key="1">
    <source>
        <dbReference type="ARBA" id="ARBA00004123"/>
    </source>
</evidence>
<accession>G0TRT8</accession>
<sequence length="360" mass="38114">MDVSSASSNCDIVEQTTGVRRRRASMSSTDSEPFRKCSRVAGSQTCDSERGEDADSLASESGEILSVCHSSAGAATMAEVLDTCDGLQVLCDGDGGPLTDIPIERVSKTAVASVAARVAQGSLADATACIMVADSAPGAFVVDTGTRLCLPNGKVVGVVAAVMGPVTSCAYAVLCHEEVFAQLSAVGCLATGNALHYDLTMHNMIHNASVQCDTRRGTDASYVNDEELPPYARPDFSDDEAEQQWKAERRQRKRESAVAQSVTAYGEEESVSDDSLTSPIEVDWEKLDSLEGYVRDMGPSEDVFRNSDNHGSGVHADSVHTQNGNNNEVATVEQEPPEVTPPPVVDGGITKVVVPPWLTQ</sequence>
<dbReference type="Gene3D" id="2.40.10.230">
    <property type="entry name" value="Probable tRNA pseudouridine synthase domain"/>
    <property type="match status" value="1"/>
</dbReference>
<dbReference type="OMA" id="WKMERRA"/>
<dbReference type="InterPro" id="IPR040309">
    <property type="entry name" value="Naf1"/>
</dbReference>
<dbReference type="GO" id="GO:0005732">
    <property type="term" value="C:sno(s)RNA-containing ribonucleoprotein complex"/>
    <property type="evidence" value="ECO:0007669"/>
    <property type="project" value="InterPro"/>
</dbReference>
<gene>
    <name evidence="8" type="ORF">TVY486_0200720</name>
</gene>
<dbReference type="PANTHER" id="PTHR31633:SF1">
    <property type="entry name" value="H_ACA RIBONUCLEOPROTEIN COMPLEX NON-CORE SUBUNIT NAF1"/>
    <property type="match status" value="1"/>
</dbReference>
<proteinExistence type="predicted"/>
<evidence type="ECO:0000256" key="4">
    <source>
        <dbReference type="ARBA" id="ARBA00022553"/>
    </source>
</evidence>
<dbReference type="InterPro" id="IPR007504">
    <property type="entry name" value="H/ACA_rnp_Gar1/Naf1"/>
</dbReference>
<name>G0TRT8_TRYVY</name>
<feature type="region of interest" description="Disordered" evidence="7">
    <location>
        <begin position="221"/>
        <end position="276"/>
    </location>
</feature>
<reference evidence="8" key="1">
    <citation type="journal article" date="2012" name="Proc. Natl. Acad. Sci. U.S.A.">
        <title>Antigenic diversity is generated by distinct evolutionary mechanisms in African trypanosome species.</title>
        <authorList>
            <person name="Jackson A.P."/>
            <person name="Berry A."/>
            <person name="Aslett M."/>
            <person name="Allison H.C."/>
            <person name="Burton P."/>
            <person name="Vavrova-Anderson J."/>
            <person name="Brown R."/>
            <person name="Browne H."/>
            <person name="Corton N."/>
            <person name="Hauser H."/>
            <person name="Gamble J."/>
            <person name="Gilderthorp R."/>
            <person name="Marcello L."/>
            <person name="McQuillan J."/>
            <person name="Otto T.D."/>
            <person name="Quail M.A."/>
            <person name="Sanders M.J."/>
            <person name="van Tonder A."/>
            <person name="Ginger M.L."/>
            <person name="Field M.C."/>
            <person name="Barry J.D."/>
            <person name="Hertz-Fowler C."/>
            <person name="Berriman M."/>
        </authorList>
    </citation>
    <scope>NUCLEOTIDE SEQUENCE</scope>
    <source>
        <strain evidence="8">Y486</strain>
    </source>
</reference>
<dbReference type="GO" id="GO:0000493">
    <property type="term" value="P:box H/ACA snoRNP assembly"/>
    <property type="evidence" value="ECO:0007669"/>
    <property type="project" value="InterPro"/>
</dbReference>
<evidence type="ECO:0000256" key="6">
    <source>
        <dbReference type="ARBA" id="ARBA00023242"/>
    </source>
</evidence>
<keyword evidence="3" id="KW-0698">rRNA processing</keyword>
<evidence type="ECO:0000256" key="3">
    <source>
        <dbReference type="ARBA" id="ARBA00022552"/>
    </source>
</evidence>